<dbReference type="EMBL" id="ML005143">
    <property type="protein sequence ID" value="RKP19889.1"/>
    <property type="molecule type" value="Genomic_DNA"/>
</dbReference>
<dbReference type="InterPro" id="IPR011990">
    <property type="entry name" value="TPR-like_helical_dom_sf"/>
</dbReference>
<dbReference type="InterPro" id="IPR018834">
    <property type="entry name" value="DNA/RNA-bd_Est1-type"/>
</dbReference>
<dbReference type="SUPFAM" id="SSF88723">
    <property type="entry name" value="PIN domain-like"/>
    <property type="match status" value="1"/>
</dbReference>
<proteinExistence type="predicted"/>
<dbReference type="GO" id="GO:0042162">
    <property type="term" value="F:telomeric DNA binding"/>
    <property type="evidence" value="ECO:0007669"/>
    <property type="project" value="TreeGrafter"/>
</dbReference>
<dbReference type="PANTHER" id="PTHR15696">
    <property type="entry name" value="SMG-7 SUPPRESSOR WITH MORPHOLOGICAL EFFECT ON GENITALIA PROTEIN 7"/>
    <property type="match status" value="1"/>
</dbReference>
<dbReference type="OrthoDB" id="2017974at2759"/>
<dbReference type="Proteomes" id="UP000030755">
    <property type="component" value="Unassembled WGS sequence"/>
</dbReference>
<dbReference type="Gene3D" id="1.25.40.10">
    <property type="entry name" value="Tetratricopeptide repeat domain"/>
    <property type="match status" value="1"/>
</dbReference>
<reference evidence="3" key="3">
    <citation type="submission" date="2018-08" db="EMBL/GenBank/DDBJ databases">
        <title>Leveraging single-cell genomics to expand the Fungal Tree of Life.</title>
        <authorList>
            <consortium name="DOE Joint Genome Institute"/>
            <person name="Ahrendt S.R."/>
            <person name="Quandt C.A."/>
            <person name="Ciobanu D."/>
            <person name="Clum A."/>
            <person name="Salamov A."/>
            <person name="Andreopoulos B."/>
            <person name="Cheng J.-F."/>
            <person name="Woyke T."/>
            <person name="Pelin A."/>
            <person name="Henrissat B."/>
            <person name="Reynolds N."/>
            <person name="Benny G.L."/>
            <person name="Smith M.E."/>
            <person name="James T.Y."/>
            <person name="Grigoriev I.V."/>
        </authorList>
    </citation>
    <scope>NUCLEOTIDE SEQUENCE</scope>
    <source>
        <strain evidence="3">CSF55</strain>
    </source>
</reference>
<dbReference type="InterPro" id="IPR002716">
    <property type="entry name" value="PIN_dom"/>
</dbReference>
<dbReference type="AlphaFoldDB" id="A0A075B0L1"/>
<dbReference type="Proteomes" id="UP000281549">
    <property type="component" value="Unassembled WGS sequence"/>
</dbReference>
<evidence type="ECO:0000313" key="4">
    <source>
        <dbReference type="Proteomes" id="UP000030755"/>
    </source>
</evidence>
<organism evidence="2 4">
    <name type="scientific">Rozella allomycis (strain CSF55)</name>
    <dbReference type="NCBI Taxonomy" id="988480"/>
    <lineage>
        <taxon>Eukaryota</taxon>
        <taxon>Fungi</taxon>
        <taxon>Fungi incertae sedis</taxon>
        <taxon>Cryptomycota</taxon>
        <taxon>Cryptomycota incertae sedis</taxon>
        <taxon>Rozella</taxon>
    </lineage>
</organism>
<reference evidence="2 4" key="1">
    <citation type="journal article" date="2013" name="Curr. Biol.">
        <title>Shared signatures of parasitism and phylogenomics unite Cryptomycota and microsporidia.</title>
        <authorList>
            <person name="James T.Y."/>
            <person name="Pelin A."/>
            <person name="Bonen L."/>
            <person name="Ahrendt S."/>
            <person name="Sain D."/>
            <person name="Corradi N."/>
            <person name="Stajich J.E."/>
        </authorList>
    </citation>
    <scope>NUCLEOTIDE SEQUENCE [LARGE SCALE GENOMIC DNA]</scope>
    <source>
        <strain evidence="2">CSF55</strain>
        <strain evidence="2">CSF55</strain>
    </source>
</reference>
<evidence type="ECO:0000313" key="2">
    <source>
        <dbReference type="EMBL" id="EPZ35926.1"/>
    </source>
</evidence>
<sequence>MELEKLQKLYLVVQKYEKKLADDFSFSRIRKEYNEACVNIIMSNMAIARKYDIENRMWKYGIYAAIDTFRRNVKNCSEDKRTSILELINWGIETYLKILKQFNDNVVNLPAIETIHLLFIRIGDLARYKSIYFDDKLIEEAIEMYKKATELLPSSGKGYHQLGICYLQKNDLFQSCYYFIRSYLVKHSYPGASEQIFLIQSRCIPGSPLSIICSFFSYIKYKNFYRLLSIDKIDASNVKFDDLDILQFSCCLIGCVKHQGKLKTEPKFLILFNSVLEYLSIICYEKCSELLKGPQKDELEILLTHLYKYLIPFFLIFMFAAKYDILDEFSQSLIETLNTILLLAESFPVDDKGLRCDTFFKSISTLDASNWNINDILLQNAKNLSRPFLDPSEMDDISDVFILFTRLMKLSKSLNVFDKEKNEFKVKMEEKESLNENCFVMDDSDESVEMKNDVMAFLSSDEESQNEEISKLIQKKNKLQNLVDTEKPSIDLHEVDLVLDTNVLFYDLKWLQKLIDKKIQVFIPVAVWIELAGFKNHPRQKYIQEAIDYIEKNDKIRIIGPTANIIDRKLLNFTLDISSTFDQLKKAHGNAAMDSGKVILISNDQNLALKSTATKIECITLRELKKLIQ</sequence>
<dbReference type="InterPro" id="IPR045153">
    <property type="entry name" value="Est1/Ebs1-like"/>
</dbReference>
<protein>
    <recommendedName>
        <fullName evidence="1">PIN domain-containing protein</fullName>
    </recommendedName>
</protein>
<dbReference type="GO" id="GO:0070034">
    <property type="term" value="F:telomerase RNA binding"/>
    <property type="evidence" value="ECO:0007669"/>
    <property type="project" value="TreeGrafter"/>
</dbReference>
<keyword evidence="4" id="KW-1185">Reference proteome</keyword>
<dbReference type="GO" id="GO:0004540">
    <property type="term" value="F:RNA nuclease activity"/>
    <property type="evidence" value="ECO:0007669"/>
    <property type="project" value="UniProtKB-ARBA"/>
</dbReference>
<dbReference type="HOGENOM" id="CLU_434858_0_0_1"/>
<evidence type="ECO:0000313" key="5">
    <source>
        <dbReference type="Proteomes" id="UP000281549"/>
    </source>
</evidence>
<dbReference type="Pfam" id="PF13638">
    <property type="entry name" value="PIN_4"/>
    <property type="match status" value="1"/>
</dbReference>
<dbReference type="PANTHER" id="PTHR15696:SF0">
    <property type="entry name" value="TELOMERASE-BINDING PROTEIN EST1A"/>
    <property type="match status" value="1"/>
</dbReference>
<dbReference type="Pfam" id="PF10373">
    <property type="entry name" value="EST1_DNA_bind"/>
    <property type="match status" value="1"/>
</dbReference>
<dbReference type="InterPro" id="IPR029060">
    <property type="entry name" value="PIN-like_dom_sf"/>
</dbReference>
<dbReference type="EMBL" id="KE560715">
    <property type="protein sequence ID" value="EPZ35926.1"/>
    <property type="molecule type" value="Genomic_DNA"/>
</dbReference>
<dbReference type="GO" id="GO:0000184">
    <property type="term" value="P:nuclear-transcribed mRNA catabolic process, nonsense-mediated decay"/>
    <property type="evidence" value="ECO:0007669"/>
    <property type="project" value="TreeGrafter"/>
</dbReference>
<reference evidence="5" key="2">
    <citation type="journal article" date="2018" name="Nat. Microbiol.">
        <title>Leveraging single-cell genomics to expand the fungal tree of life.</title>
        <authorList>
            <person name="Ahrendt S.R."/>
            <person name="Quandt C.A."/>
            <person name="Ciobanu D."/>
            <person name="Clum A."/>
            <person name="Salamov A."/>
            <person name="Andreopoulos B."/>
            <person name="Cheng J.F."/>
            <person name="Woyke T."/>
            <person name="Pelin A."/>
            <person name="Henrissat B."/>
            <person name="Reynolds N.K."/>
            <person name="Benny G.L."/>
            <person name="Smith M.E."/>
            <person name="James T.Y."/>
            <person name="Grigoriev I.V."/>
        </authorList>
    </citation>
    <scope>NUCLEOTIDE SEQUENCE [LARGE SCALE GENOMIC DNA]</scope>
    <source>
        <strain evidence="5">CSF55</strain>
    </source>
</reference>
<evidence type="ECO:0000313" key="3">
    <source>
        <dbReference type="EMBL" id="RKP19889.1"/>
    </source>
</evidence>
<accession>A0A075B0L1</accession>
<dbReference type="SUPFAM" id="SSF48452">
    <property type="entry name" value="TPR-like"/>
    <property type="match status" value="1"/>
</dbReference>
<name>A0A075B0L1_ROZAC</name>
<gene>
    <name evidence="2" type="ORF">O9G_005385</name>
    <name evidence="3" type="ORF">ROZALSC1DRAFT_28564</name>
</gene>
<dbReference type="GO" id="GO:0005697">
    <property type="term" value="C:telomerase holoenzyme complex"/>
    <property type="evidence" value="ECO:0007669"/>
    <property type="project" value="TreeGrafter"/>
</dbReference>
<dbReference type="STRING" id="988480.A0A075B0L1"/>
<dbReference type="Gene3D" id="3.40.50.1010">
    <property type="entry name" value="5'-nuclease"/>
    <property type="match status" value="1"/>
</dbReference>
<evidence type="ECO:0000259" key="1">
    <source>
        <dbReference type="SMART" id="SM00670"/>
    </source>
</evidence>
<dbReference type="SMART" id="SM00670">
    <property type="entry name" value="PINc"/>
    <property type="match status" value="1"/>
</dbReference>
<feature type="domain" description="PIN" evidence="1">
    <location>
        <begin position="495"/>
        <end position="609"/>
    </location>
</feature>